<sequence length="956" mass="108666">MGSQVEQRLIPQALADALAEKPDRTWVSYAISNNVARDGFRNITIRQLATAVDRLAWYIDNNIGKSSDFETVMYYGLADVRYIITLIAGIKTGHSILFCSHFNSKVFNLHLCEKTNCHTVMRTEGVEAVIDSLVQERPMKVFQVPSLDTLLEEGNPPKPYPYTKSWREACDDPISIGHSSGTTGLPKPIVWTNRSYSVCELHQVVPDLDGHPPYAKLLLESTSVYQTQPIYHPFGLFTGVTDPLYREKKMVLGPIVSGPTPPAILEQVIEHADIDSLSGVPIYLEMIAKSPKLLDLVEKKLKYIFFAGGALSKPAGDALSARVRLQSFYGATEAGPAFGHIPDREDWAWLLLNDKESGLKWEPREVKGTDGVYELVYVKNPYTEKRQHVWWHTNSQDVHHSNDLFTKHPTKAHHWKFYSRADDMIVTKFGWNVNPVVMEREIERHPAVKYAVVGGIGKRTVCAVIQLVDDASVLPDDPLQSILPMVERGNTIMDAAGQLAKEKIIFGTKDKSFPLAGKGNVQRSAVLRLYEPEIEDMYLRCETQIPHQCIMSLTTLPCELIASILGSLDDFQSLTAALLTCRHIYNSFNQIHGIDVAILRQQITPALLPYAVAVIEASRFRLHHPREIESEAVRDLVDTLYDEPSLLGSRMQAMSVAHRQEMSKRHQAIVEFTSNFAAESWGRLHSDQLQVITKPNLSVEERHNFCRAFYRLELFYTLFRDMYKDRRDPLGNTAHVKFFSRNPPWENEQIGSVAEFWESRFAEASTDVIAHDVLFGELNVDYLHRGKKNDERQIWAHLNNRWQKESFFSGVWIGWANCPGALFDVLRAYCNDDSGSEGRDEGDLLSIVFSRGMDEDADKGPCEAWYAAHKSQPVGSWLMLDHNDWLRDRAYVLWDWKRIQQHQLLKLFESVPDRQVHRPEPTTDELEAMSASFVVRETIFENGGLGYWTGNGHEVL</sequence>
<dbReference type="Pfam" id="PF23562">
    <property type="entry name" value="AMP-binding_C_3"/>
    <property type="match status" value="1"/>
</dbReference>
<dbReference type="InterPro" id="IPR020845">
    <property type="entry name" value="AMP-binding_CS"/>
</dbReference>
<dbReference type="EMBL" id="WVTB01000079">
    <property type="protein sequence ID" value="KAF3800074.1"/>
    <property type="molecule type" value="Genomic_DNA"/>
</dbReference>
<comment type="caution">
    <text evidence="5">The sequence shown here is derived from an EMBL/GenBank/DDBJ whole genome shotgun (WGS) entry which is preliminary data.</text>
</comment>
<keyword evidence="3" id="KW-0521">NADP</keyword>
<dbReference type="Proteomes" id="UP000613401">
    <property type="component" value="Unassembled WGS sequence"/>
</dbReference>
<dbReference type="SUPFAM" id="SSF56801">
    <property type="entry name" value="Acetyl-CoA synthetase-like"/>
    <property type="match status" value="1"/>
</dbReference>
<dbReference type="AlphaFoldDB" id="A0A8H4FGF5"/>
<dbReference type="PROSITE" id="PS00455">
    <property type="entry name" value="AMP_BINDING"/>
    <property type="match status" value="1"/>
</dbReference>
<dbReference type="PANTHER" id="PTHR43439:SF2">
    <property type="entry name" value="ENZYME, PUTATIVE (JCVI)-RELATED"/>
    <property type="match status" value="1"/>
</dbReference>
<reference evidence="5" key="1">
    <citation type="journal article" date="2020" name="Phytopathology">
        <title>Genome sequence and comparative analysis of Colletotrichum gloeosporioides isolated from Liriodendron leaves.</title>
        <authorList>
            <person name="Fu F.F."/>
            <person name="Hao Z."/>
            <person name="Wang P."/>
            <person name="Lu Y."/>
            <person name="Xue L.J."/>
            <person name="Wei G."/>
            <person name="Tian Y."/>
            <person name="Baishi H."/>
            <person name="Xu H."/>
            <person name="Shi J."/>
            <person name="Cheng T."/>
            <person name="Wang G."/>
            <person name="Yi Y."/>
            <person name="Chen J."/>
        </authorList>
    </citation>
    <scope>NUCLEOTIDE SEQUENCE</scope>
    <source>
        <strain evidence="5">Lc1</strain>
    </source>
</reference>
<keyword evidence="2" id="KW-0597">Phosphoprotein</keyword>
<name>A0A8H4FGF5_COLGL</name>
<evidence type="ECO:0000256" key="2">
    <source>
        <dbReference type="ARBA" id="ARBA00022553"/>
    </source>
</evidence>
<organism evidence="5 6">
    <name type="scientific">Colletotrichum gloeosporioides</name>
    <name type="common">Anthracnose fungus</name>
    <name type="synonym">Glomerella cingulata</name>
    <dbReference type="NCBI Taxonomy" id="474922"/>
    <lineage>
        <taxon>Eukaryota</taxon>
        <taxon>Fungi</taxon>
        <taxon>Dikarya</taxon>
        <taxon>Ascomycota</taxon>
        <taxon>Pezizomycotina</taxon>
        <taxon>Sordariomycetes</taxon>
        <taxon>Hypocreomycetidae</taxon>
        <taxon>Glomerellales</taxon>
        <taxon>Glomerellaceae</taxon>
        <taxon>Colletotrichum</taxon>
        <taxon>Colletotrichum gloeosporioides species complex</taxon>
    </lineage>
</organism>
<dbReference type="InterPro" id="IPR042099">
    <property type="entry name" value="ANL_N_sf"/>
</dbReference>
<keyword evidence="6" id="KW-1185">Reference proteome</keyword>
<dbReference type="InterPro" id="IPR051414">
    <property type="entry name" value="Adenylate-forming_Reductase"/>
</dbReference>
<protein>
    <recommendedName>
        <fullName evidence="4">AMP-dependent synthetase/ligase domain-containing protein</fullName>
    </recommendedName>
</protein>
<evidence type="ECO:0000313" key="5">
    <source>
        <dbReference type="EMBL" id="KAF3800074.1"/>
    </source>
</evidence>
<gene>
    <name evidence="5" type="ORF">GCG54_00015452</name>
</gene>
<feature type="domain" description="AMP-dependent synthetase/ligase" evidence="4">
    <location>
        <begin position="16"/>
        <end position="346"/>
    </location>
</feature>
<dbReference type="Gene3D" id="3.40.50.12780">
    <property type="entry name" value="N-terminal domain of ligase-like"/>
    <property type="match status" value="1"/>
</dbReference>
<reference evidence="5" key="2">
    <citation type="submission" date="2020-03" db="EMBL/GenBank/DDBJ databases">
        <authorList>
            <person name="Fu F.-F."/>
            <person name="Chen J."/>
        </authorList>
    </citation>
    <scope>NUCLEOTIDE SEQUENCE</scope>
    <source>
        <strain evidence="5">Lc1</strain>
    </source>
</reference>
<dbReference type="RefSeq" id="XP_045259234.1">
    <property type="nucleotide sequence ID" value="XM_045415236.1"/>
</dbReference>
<evidence type="ECO:0000256" key="3">
    <source>
        <dbReference type="ARBA" id="ARBA00022857"/>
    </source>
</evidence>
<proteinExistence type="predicted"/>
<dbReference type="GeneID" id="69022555"/>
<evidence type="ECO:0000259" key="4">
    <source>
        <dbReference type="Pfam" id="PF00501"/>
    </source>
</evidence>
<dbReference type="Pfam" id="PF00501">
    <property type="entry name" value="AMP-binding"/>
    <property type="match status" value="1"/>
</dbReference>
<keyword evidence="1" id="KW-0596">Phosphopantetheine</keyword>
<dbReference type="InterPro" id="IPR000873">
    <property type="entry name" value="AMP-dep_synth/lig_dom"/>
</dbReference>
<evidence type="ECO:0000256" key="1">
    <source>
        <dbReference type="ARBA" id="ARBA00022450"/>
    </source>
</evidence>
<evidence type="ECO:0000313" key="6">
    <source>
        <dbReference type="Proteomes" id="UP000613401"/>
    </source>
</evidence>
<accession>A0A8H4FGF5</accession>
<dbReference type="PANTHER" id="PTHR43439">
    <property type="entry name" value="PHENYLACETATE-COENZYME A LIGASE"/>
    <property type="match status" value="1"/>
</dbReference>